<protein>
    <submittedName>
        <fullName evidence="1 3">Uncharacterized protein</fullName>
    </submittedName>
</protein>
<sequence length="122" mass="13820">MRRYTCEWQELDMTKKDISYDQQRCLRALWIASSVEHSKRVLRQRRISLPPTLALTLPTIGAQLRRASARLTVGQSQSTDLRLQPPLLHYNHVGDCFLEASEEVGSARRLCLAAAASAADRK</sequence>
<reference evidence="1 2" key="2">
    <citation type="submission" date="2018-11" db="EMBL/GenBank/DDBJ databases">
        <authorList>
            <consortium name="Pathogen Informatics"/>
        </authorList>
    </citation>
    <scope>NUCLEOTIDE SEQUENCE [LARGE SCALE GENOMIC DNA]</scope>
</reference>
<reference evidence="3" key="1">
    <citation type="submission" date="2016-06" db="UniProtKB">
        <authorList>
            <consortium name="WormBaseParasite"/>
        </authorList>
    </citation>
    <scope>IDENTIFICATION</scope>
</reference>
<proteinExistence type="predicted"/>
<evidence type="ECO:0000313" key="3">
    <source>
        <dbReference type="WBParaSite" id="SBAD_0000928201-mRNA-1"/>
    </source>
</evidence>
<dbReference type="AlphaFoldDB" id="A0A183IZA9"/>
<gene>
    <name evidence="1" type="ORF">SBAD_LOCUS8957</name>
</gene>
<name>A0A183IZA9_9BILA</name>
<evidence type="ECO:0000313" key="2">
    <source>
        <dbReference type="Proteomes" id="UP000270296"/>
    </source>
</evidence>
<keyword evidence="2" id="KW-1185">Reference proteome</keyword>
<organism evidence="3">
    <name type="scientific">Soboliphyme baturini</name>
    <dbReference type="NCBI Taxonomy" id="241478"/>
    <lineage>
        <taxon>Eukaryota</taxon>
        <taxon>Metazoa</taxon>
        <taxon>Ecdysozoa</taxon>
        <taxon>Nematoda</taxon>
        <taxon>Enoplea</taxon>
        <taxon>Dorylaimia</taxon>
        <taxon>Dioctophymatida</taxon>
        <taxon>Dioctophymatoidea</taxon>
        <taxon>Soboliphymatidae</taxon>
        <taxon>Soboliphyme</taxon>
    </lineage>
</organism>
<dbReference type="Proteomes" id="UP000270296">
    <property type="component" value="Unassembled WGS sequence"/>
</dbReference>
<dbReference type="EMBL" id="UZAM01012155">
    <property type="protein sequence ID" value="VDP20313.1"/>
    <property type="molecule type" value="Genomic_DNA"/>
</dbReference>
<accession>A0A183IZA9</accession>
<evidence type="ECO:0000313" key="1">
    <source>
        <dbReference type="EMBL" id="VDP20313.1"/>
    </source>
</evidence>
<dbReference type="WBParaSite" id="SBAD_0000928201-mRNA-1">
    <property type="protein sequence ID" value="SBAD_0000928201-mRNA-1"/>
    <property type="gene ID" value="SBAD_0000928201"/>
</dbReference>